<dbReference type="Gene3D" id="2.40.10.120">
    <property type="match status" value="1"/>
</dbReference>
<evidence type="ECO:0000313" key="7">
    <source>
        <dbReference type="Proteomes" id="UP000536179"/>
    </source>
</evidence>
<dbReference type="InterPro" id="IPR009003">
    <property type="entry name" value="Peptidase_S1_PA"/>
</dbReference>
<keyword evidence="7" id="KW-1185">Reference proteome</keyword>
<dbReference type="SUPFAM" id="SSF50494">
    <property type="entry name" value="Trypsin-like serine proteases"/>
    <property type="match status" value="1"/>
</dbReference>
<feature type="domain" description="PDZ" evidence="5">
    <location>
        <begin position="372"/>
        <end position="442"/>
    </location>
</feature>
<evidence type="ECO:0000313" key="6">
    <source>
        <dbReference type="EMBL" id="MBB3207679.1"/>
    </source>
</evidence>
<dbReference type="InterPro" id="IPR001940">
    <property type="entry name" value="Peptidase_S1C"/>
</dbReference>
<dbReference type="GO" id="GO:0004252">
    <property type="term" value="F:serine-type endopeptidase activity"/>
    <property type="evidence" value="ECO:0007669"/>
    <property type="project" value="InterPro"/>
</dbReference>
<dbReference type="Gene3D" id="2.30.42.10">
    <property type="match status" value="1"/>
</dbReference>
<keyword evidence="3" id="KW-0378">Hydrolase</keyword>
<dbReference type="SUPFAM" id="SSF50156">
    <property type="entry name" value="PDZ domain-like"/>
    <property type="match status" value="1"/>
</dbReference>
<keyword evidence="2 6" id="KW-0645">Protease</keyword>
<dbReference type="SMART" id="SM00228">
    <property type="entry name" value="PDZ"/>
    <property type="match status" value="1"/>
</dbReference>
<evidence type="ECO:0000256" key="4">
    <source>
        <dbReference type="SAM" id="MobiDB-lite"/>
    </source>
</evidence>
<proteinExistence type="inferred from homology"/>
<organism evidence="6 7">
    <name type="scientific">Aporhodopirellula rubra</name>
    <dbReference type="NCBI Taxonomy" id="980271"/>
    <lineage>
        <taxon>Bacteria</taxon>
        <taxon>Pseudomonadati</taxon>
        <taxon>Planctomycetota</taxon>
        <taxon>Planctomycetia</taxon>
        <taxon>Pirellulales</taxon>
        <taxon>Pirellulaceae</taxon>
        <taxon>Aporhodopirellula</taxon>
    </lineage>
</organism>
<dbReference type="GO" id="GO:0006508">
    <property type="term" value="P:proteolysis"/>
    <property type="evidence" value="ECO:0007669"/>
    <property type="project" value="UniProtKB-KW"/>
</dbReference>
<accession>A0A7W5E0T8</accession>
<dbReference type="InterPro" id="IPR001478">
    <property type="entry name" value="PDZ"/>
</dbReference>
<evidence type="ECO:0000256" key="3">
    <source>
        <dbReference type="ARBA" id="ARBA00022801"/>
    </source>
</evidence>
<dbReference type="PANTHER" id="PTHR22939">
    <property type="entry name" value="SERINE PROTEASE FAMILY S1C HTRA-RELATED"/>
    <property type="match status" value="1"/>
</dbReference>
<name>A0A7W5E0T8_9BACT</name>
<gene>
    <name evidence="6" type="ORF">FHS27_003504</name>
</gene>
<dbReference type="Proteomes" id="UP000536179">
    <property type="component" value="Unassembled WGS sequence"/>
</dbReference>
<dbReference type="RefSeq" id="WP_184305975.1">
    <property type="nucleotide sequence ID" value="NZ_JACHXU010000011.1"/>
</dbReference>
<evidence type="ECO:0000256" key="1">
    <source>
        <dbReference type="ARBA" id="ARBA00010541"/>
    </source>
</evidence>
<comment type="caution">
    <text evidence="6">The sequence shown here is derived from an EMBL/GenBank/DDBJ whole genome shotgun (WGS) entry which is preliminary data.</text>
</comment>
<dbReference type="Pfam" id="PF13180">
    <property type="entry name" value="PDZ_2"/>
    <property type="match status" value="1"/>
</dbReference>
<evidence type="ECO:0000256" key="2">
    <source>
        <dbReference type="ARBA" id="ARBA00022670"/>
    </source>
</evidence>
<dbReference type="EMBL" id="JACHXU010000011">
    <property type="protein sequence ID" value="MBB3207679.1"/>
    <property type="molecule type" value="Genomic_DNA"/>
</dbReference>
<feature type="region of interest" description="Disordered" evidence="4">
    <location>
        <begin position="107"/>
        <end position="145"/>
    </location>
</feature>
<evidence type="ECO:0000259" key="5">
    <source>
        <dbReference type="SMART" id="SM00228"/>
    </source>
</evidence>
<dbReference type="InterPro" id="IPR036034">
    <property type="entry name" value="PDZ_sf"/>
</dbReference>
<dbReference type="PANTHER" id="PTHR22939:SF129">
    <property type="entry name" value="SERINE PROTEASE HTRA2, MITOCHONDRIAL"/>
    <property type="match status" value="1"/>
</dbReference>
<sequence length="457" mass="48484">MILDSSPEPIRPVEAVAIEHTASKRGHRGGPLRVAIVVCCAASISWLHSPTISFAQTQFFQNGQPLPGGTVVPGTVLPGEVLPGDVVRGNVRGNIIQGNVIQGDVIQGTVTPGSSSSERVASPMASTAEERDASNAPGFRPKGDTWVKPPDALVELLDQGGVPDSLETMRLLQRQQQLVAARAAECTVSVQIGPAQGCGVIITESGYVLTAAHVAMRPGKNAVLTLADGRTVTATTRGMNRHVDAGLMKINDGQNGGKPWPFASPGTSENLRSGMWCIATGHPGGYDRERGMVTRVGRILDVREDSLVTDCALIGGDSGGPLFDLSGRLIAVHSRIGNEVTDNLHVPVDHYRDSWDRMNQGESWGYLPGFKPVLGVRGNASDPEANVKVINPGSPADEAGIESGDVVERFGDVQITDFESLKAAVSDTMPGERVKVWVRREGRLIQVVVEIGRANDQ</sequence>
<dbReference type="AlphaFoldDB" id="A0A7W5E0T8"/>
<feature type="compositionally biased region" description="Polar residues" evidence="4">
    <location>
        <begin position="108"/>
        <end position="119"/>
    </location>
</feature>
<reference evidence="6 7" key="1">
    <citation type="submission" date="2020-08" db="EMBL/GenBank/DDBJ databases">
        <title>Genomic Encyclopedia of Type Strains, Phase III (KMG-III): the genomes of soil and plant-associated and newly described type strains.</title>
        <authorList>
            <person name="Whitman W."/>
        </authorList>
    </citation>
    <scope>NUCLEOTIDE SEQUENCE [LARGE SCALE GENOMIC DNA]</scope>
    <source>
        <strain evidence="6 7">CECT 8075</strain>
    </source>
</reference>
<comment type="similarity">
    <text evidence="1">Belongs to the peptidase S1C family.</text>
</comment>
<protein>
    <submittedName>
        <fullName evidence="6">S1-C subfamily serine protease</fullName>
    </submittedName>
</protein>
<dbReference type="Pfam" id="PF13365">
    <property type="entry name" value="Trypsin_2"/>
    <property type="match status" value="1"/>
</dbReference>
<dbReference type="PRINTS" id="PR00834">
    <property type="entry name" value="PROTEASES2C"/>
</dbReference>